<accession>A0A5B9CW58</accession>
<dbReference type="RefSeq" id="WP_012232381.1">
    <property type="nucleotide sequence ID" value="NZ_CP031843.2"/>
</dbReference>
<evidence type="ECO:0000313" key="2">
    <source>
        <dbReference type="EMBL" id="QEE08676.1"/>
    </source>
</evidence>
<name>A0A5B9CW58_9HYPH</name>
<keyword evidence="1" id="KW-1133">Transmembrane helix</keyword>
<dbReference type="EMBL" id="CP031843">
    <property type="protein sequence ID" value="QEE08856.1"/>
    <property type="molecule type" value="Genomic_DNA"/>
</dbReference>
<dbReference type="KEGG" id="bky:D1093_04240"/>
<keyword evidence="4" id="KW-1185">Reference proteome</keyword>
<dbReference type="AlphaFoldDB" id="A0A5B9CW58"/>
<proteinExistence type="predicted"/>
<evidence type="ECO:0000313" key="3">
    <source>
        <dbReference type="EMBL" id="QEE08856.1"/>
    </source>
</evidence>
<organism evidence="2 4">
    <name type="scientific">Bartonella kosoyi</name>
    <dbReference type="NCBI Taxonomy" id="2133959"/>
    <lineage>
        <taxon>Bacteria</taxon>
        <taxon>Pseudomonadati</taxon>
        <taxon>Pseudomonadota</taxon>
        <taxon>Alphaproteobacteria</taxon>
        <taxon>Hyphomicrobiales</taxon>
        <taxon>Bartonellaceae</taxon>
        <taxon>Bartonella</taxon>
    </lineage>
</organism>
<keyword evidence="1" id="KW-0472">Membrane</keyword>
<evidence type="ECO:0000313" key="4">
    <source>
        <dbReference type="Proteomes" id="UP000321940"/>
    </source>
</evidence>
<sequence length="236" mass="27130">MEIPLDILSSIISALIGSTISFLLSWCVRNADLKRAEKTRREDLCNVEKQFNHLEDQNKSLQKQATLAEKHVNFLLKTKEELDLGPSLLFKPNSPTPDEDDPNNGPISIIVRIINPTERIIQMDNIWIDKKCPFEFYKIKCCPPRLSQTIEIYPTSSKHINLINPKTKPQILFNGYTVAPFNIDPREEIKWEIFILPQNLDKAASPLFILEHTSSNHPQKTMKSIFWTHFVGCFSG</sequence>
<dbReference type="EMBL" id="CP031843">
    <property type="protein sequence ID" value="QEE08676.1"/>
    <property type="molecule type" value="Genomic_DNA"/>
</dbReference>
<protein>
    <submittedName>
        <fullName evidence="2">Uncharacterized protein</fullName>
    </submittedName>
</protein>
<reference evidence="2 4" key="1">
    <citation type="journal article" date="2020" name="Int. J. Syst. Evol. Microbiol.">
        <title>Bartonella kosoyi sp. nov. and Bartonella krasnovii sp. nov., two novel species closely related to the zoonotic Bartonella elizabethae, isolated from black rats and wild desert rodent-fleas.</title>
        <authorList>
            <person name="Gutierrez R."/>
            <person name="Shalit T."/>
            <person name="Markus B."/>
            <person name="Yuan C."/>
            <person name="Nachum-Biala Y."/>
            <person name="Elad D."/>
            <person name="Harrus S."/>
        </authorList>
    </citation>
    <scope>NUCLEOTIDE SEQUENCE [LARGE SCALE GENOMIC DNA]</scope>
    <source>
        <strain evidence="2 4">Tel Aviv</strain>
    </source>
</reference>
<keyword evidence="1" id="KW-0812">Transmembrane</keyword>
<feature type="transmembrane region" description="Helical" evidence="1">
    <location>
        <begin position="6"/>
        <end position="28"/>
    </location>
</feature>
<evidence type="ECO:0000256" key="1">
    <source>
        <dbReference type="SAM" id="Phobius"/>
    </source>
</evidence>
<dbReference type="Proteomes" id="UP000321940">
    <property type="component" value="Chromosome"/>
</dbReference>
<dbReference type="KEGG" id="bky:D1093_03260"/>
<gene>
    <name evidence="2" type="ORF">D1093_03260</name>
    <name evidence="3" type="ORF">D1093_04240</name>
</gene>